<dbReference type="OrthoDB" id="9799649at2"/>
<dbReference type="Gene3D" id="1.20.1510.10">
    <property type="entry name" value="Cation efflux protein transmembrane domain"/>
    <property type="match status" value="1"/>
</dbReference>
<feature type="transmembrane region" description="Helical" evidence="7">
    <location>
        <begin position="151"/>
        <end position="172"/>
    </location>
</feature>
<keyword evidence="3" id="KW-0862">Zinc</keyword>
<dbReference type="Pfam" id="PF01545">
    <property type="entry name" value="Cation_efflux"/>
    <property type="match status" value="1"/>
</dbReference>
<evidence type="ECO:0000256" key="5">
    <source>
        <dbReference type="ARBA" id="ARBA00023136"/>
    </source>
</evidence>
<keyword evidence="3" id="KW-0864">Zinc transport</keyword>
<feature type="transmembrane region" description="Helical" evidence="7">
    <location>
        <begin position="214"/>
        <end position="233"/>
    </location>
</feature>
<gene>
    <name evidence="9" type="ORF">EY643_12215</name>
</gene>
<feature type="transmembrane region" description="Helical" evidence="7">
    <location>
        <begin position="184"/>
        <end position="202"/>
    </location>
</feature>
<dbReference type="EMBL" id="CP036422">
    <property type="protein sequence ID" value="QFU76363.1"/>
    <property type="molecule type" value="Genomic_DNA"/>
</dbReference>
<comment type="subcellular location">
    <subcellularLocation>
        <location evidence="1">Membrane</location>
        <topology evidence="1">Multi-pass membrane protein</topology>
    </subcellularLocation>
</comment>
<dbReference type="SUPFAM" id="SSF55008">
    <property type="entry name" value="HMA, heavy metal-associated domain"/>
    <property type="match status" value="1"/>
</dbReference>
<evidence type="ECO:0000256" key="2">
    <source>
        <dbReference type="ARBA" id="ARBA00022692"/>
    </source>
</evidence>
<dbReference type="KEGG" id="halc:EY643_12215"/>
<evidence type="ECO:0000259" key="8">
    <source>
        <dbReference type="Pfam" id="PF01545"/>
    </source>
</evidence>
<dbReference type="PANTHER" id="PTHR11562">
    <property type="entry name" value="CATION EFFLUX PROTEIN/ ZINC TRANSPORTER"/>
    <property type="match status" value="1"/>
</dbReference>
<name>A0A5P9NKH3_9GAMM</name>
<dbReference type="SUPFAM" id="SSF161111">
    <property type="entry name" value="Cation efflux protein transmembrane domain-like"/>
    <property type="match status" value="1"/>
</dbReference>
<reference evidence="9 10" key="1">
    <citation type="submission" date="2019-02" db="EMBL/GenBank/DDBJ databases">
        <authorList>
            <person name="Li S.-H."/>
        </authorList>
    </citation>
    <scope>NUCLEOTIDE SEQUENCE [LARGE SCALE GENOMIC DNA]</scope>
    <source>
        <strain evidence="9 10">IMCC14385</strain>
    </source>
</reference>
<keyword evidence="3" id="KW-0813">Transport</keyword>
<keyword evidence="3" id="KW-0406">Ion transport</keyword>
<dbReference type="RefSeq" id="WP_153239507.1">
    <property type="nucleotide sequence ID" value="NZ_CP036422.1"/>
</dbReference>
<dbReference type="Proteomes" id="UP000326287">
    <property type="component" value="Chromosome"/>
</dbReference>
<evidence type="ECO:0000256" key="6">
    <source>
        <dbReference type="SAM" id="MobiDB-lite"/>
    </source>
</evidence>
<evidence type="ECO:0000256" key="7">
    <source>
        <dbReference type="SAM" id="Phobius"/>
    </source>
</evidence>
<evidence type="ECO:0000256" key="1">
    <source>
        <dbReference type="ARBA" id="ARBA00004141"/>
    </source>
</evidence>
<dbReference type="GO" id="GO:0005385">
    <property type="term" value="F:zinc ion transmembrane transporter activity"/>
    <property type="evidence" value="ECO:0007669"/>
    <property type="project" value="TreeGrafter"/>
</dbReference>
<dbReference type="PANTHER" id="PTHR11562:SF17">
    <property type="entry name" value="RE54080P-RELATED"/>
    <property type="match status" value="1"/>
</dbReference>
<protein>
    <submittedName>
        <fullName evidence="9">Cation transporter</fullName>
    </submittedName>
</protein>
<feature type="transmembrane region" description="Helical" evidence="7">
    <location>
        <begin position="126"/>
        <end position="145"/>
    </location>
</feature>
<keyword evidence="10" id="KW-1185">Reference proteome</keyword>
<dbReference type="InterPro" id="IPR027469">
    <property type="entry name" value="Cation_efflux_TMD_sf"/>
</dbReference>
<keyword evidence="4 7" id="KW-1133">Transmembrane helix</keyword>
<feature type="transmembrane region" description="Helical" evidence="7">
    <location>
        <begin position="277"/>
        <end position="295"/>
    </location>
</feature>
<evidence type="ECO:0000256" key="3">
    <source>
        <dbReference type="ARBA" id="ARBA00022906"/>
    </source>
</evidence>
<evidence type="ECO:0000256" key="4">
    <source>
        <dbReference type="ARBA" id="ARBA00022989"/>
    </source>
</evidence>
<dbReference type="GO" id="GO:0046872">
    <property type="term" value="F:metal ion binding"/>
    <property type="evidence" value="ECO:0007669"/>
    <property type="project" value="InterPro"/>
</dbReference>
<feature type="domain" description="Cation efflux protein transmembrane" evidence="8">
    <location>
        <begin position="128"/>
        <end position="296"/>
    </location>
</feature>
<dbReference type="InterPro" id="IPR058533">
    <property type="entry name" value="Cation_efflux_TM"/>
</dbReference>
<evidence type="ECO:0000313" key="10">
    <source>
        <dbReference type="Proteomes" id="UP000326287"/>
    </source>
</evidence>
<accession>A0A5P9NKH3</accession>
<dbReference type="InterPro" id="IPR050681">
    <property type="entry name" value="CDF/SLC30A"/>
</dbReference>
<keyword evidence="5 7" id="KW-0472">Membrane</keyword>
<evidence type="ECO:0000313" key="9">
    <source>
        <dbReference type="EMBL" id="QFU76363.1"/>
    </source>
</evidence>
<sequence length="299" mass="32274">MTDQNDSCCQGNKTKSPTQDATNGDLSAVGFVSEYDVPKMDCPSEEGIIRMALEGVKPSVVLEFDTPNRKVRIFHGEDTEAVEERMLSIGLGARRKSTEPVSDDAIACAQETAQDTAEKEMGVLKWLLAINGIMFVVEIVVGWWAQSTGLIADSLDMFADAAVYGVALYAVGQSAQMKLRAAHFSGWLQVILALGALSEVVRRFLYGSEPDSNLMMSFGLIALAANVLCLALITKHREGGVHMRASWIFSANDVIANLGIIIAGALVAWTGSRYPDLIIGFIIAGVVLNGAYRILKLRS</sequence>
<dbReference type="GO" id="GO:0005886">
    <property type="term" value="C:plasma membrane"/>
    <property type="evidence" value="ECO:0007669"/>
    <property type="project" value="TreeGrafter"/>
</dbReference>
<dbReference type="AlphaFoldDB" id="A0A5P9NKH3"/>
<keyword evidence="2 7" id="KW-0812">Transmembrane</keyword>
<feature type="region of interest" description="Disordered" evidence="6">
    <location>
        <begin position="1"/>
        <end position="25"/>
    </location>
</feature>
<feature type="transmembrane region" description="Helical" evidence="7">
    <location>
        <begin position="254"/>
        <end position="271"/>
    </location>
</feature>
<dbReference type="InterPro" id="IPR036163">
    <property type="entry name" value="HMA_dom_sf"/>
</dbReference>
<organism evidence="9 10">
    <name type="scientific">Halioglobus maricola</name>
    <dbReference type="NCBI Taxonomy" id="2601894"/>
    <lineage>
        <taxon>Bacteria</taxon>
        <taxon>Pseudomonadati</taxon>
        <taxon>Pseudomonadota</taxon>
        <taxon>Gammaproteobacteria</taxon>
        <taxon>Cellvibrionales</taxon>
        <taxon>Halieaceae</taxon>
        <taxon>Halioglobus</taxon>
    </lineage>
</organism>
<proteinExistence type="predicted"/>